<protein>
    <recommendedName>
        <fullName evidence="3">LPP20 lipoprotein</fullName>
    </recommendedName>
</protein>
<dbReference type="AlphaFoldDB" id="A0A1Y5HN58"/>
<proteinExistence type="predicted"/>
<evidence type="ECO:0000313" key="1">
    <source>
        <dbReference type="EMBL" id="OUS37997.1"/>
    </source>
</evidence>
<accession>A0A1Y5HN58</accession>
<dbReference type="Gene3D" id="3.10.28.20">
    <property type="entry name" value="Acetamidase/Formamidase-like domains"/>
    <property type="match status" value="1"/>
</dbReference>
<sequence length="345" mass="37844">MNSIVNYLSIVLLALGLTACKSSPSKPSTSDLRDTFDTPEWVTNTPEQQGMAYGTGSADVWGDKNDAVRRAGEAARVNLVSQLRVTISGESSADIEERKATGKETELVQTMRNTIRSSVPPVELDEVKITESHVEGKLAYALAELDRQQAASRIRGQISSLEEEVIAINKRPREGSTLEQVRVLLPALQLFAQRERLADQFALVSMQRKKPALNEELATIQRSIYSLFDKLKIRITMTDSGAQEIAAGVIETLTEQGLRISDQGQYDLLIDVSVVLRPIEKDGLHYVFADSRVTIKDSSSRTLSTFSRQAKGASGHAELAQSKAEKNVASMLATELANALVDRIK</sequence>
<evidence type="ECO:0008006" key="3">
    <source>
        <dbReference type="Google" id="ProtNLM"/>
    </source>
</evidence>
<dbReference type="EMBL" id="MABE01000620">
    <property type="protein sequence ID" value="OUS37997.1"/>
    <property type="molecule type" value="Genomic_DNA"/>
</dbReference>
<dbReference type="Proteomes" id="UP000227088">
    <property type="component" value="Unassembled WGS sequence"/>
</dbReference>
<comment type="caution">
    <text evidence="1">The sequence shown here is derived from an EMBL/GenBank/DDBJ whole genome shotgun (WGS) entry which is preliminary data.</text>
</comment>
<name>A0A1Y5HN58_OLEAN</name>
<gene>
    <name evidence="1" type="ORF">A9R00_10780</name>
</gene>
<organism evidence="1 2">
    <name type="scientific">Oleispira antarctica</name>
    <dbReference type="NCBI Taxonomy" id="188908"/>
    <lineage>
        <taxon>Bacteria</taxon>
        <taxon>Pseudomonadati</taxon>
        <taxon>Pseudomonadota</taxon>
        <taxon>Gammaproteobacteria</taxon>
        <taxon>Oceanospirillales</taxon>
        <taxon>Oceanospirillaceae</taxon>
        <taxon>Oleispira</taxon>
    </lineage>
</organism>
<evidence type="ECO:0000313" key="2">
    <source>
        <dbReference type="Proteomes" id="UP000227088"/>
    </source>
</evidence>
<reference evidence="2" key="1">
    <citation type="journal article" date="2017" name="Proc. Natl. Acad. Sci. U.S.A.">
        <title>Simulation of Deepwater Horizon oil plume reveals substrate specialization within a complex community of hydrocarbon degraders.</title>
        <authorList>
            <person name="Hu P."/>
            <person name="Dubinsky E.A."/>
            <person name="Probst A.J."/>
            <person name="Wang J."/>
            <person name="Sieber C.M.K."/>
            <person name="Tom L.M."/>
            <person name="Gardinali P."/>
            <person name="Banfield J.F."/>
            <person name="Atlas R.M."/>
            <person name="Andersen G.L."/>
        </authorList>
    </citation>
    <scope>NUCLEOTIDE SEQUENCE [LARGE SCALE GENOMIC DNA]</scope>
</reference>